<dbReference type="GO" id="GO:0050567">
    <property type="term" value="F:glutaminyl-tRNA synthase (glutamine-hydrolyzing) activity"/>
    <property type="evidence" value="ECO:0007669"/>
    <property type="project" value="TreeGrafter"/>
</dbReference>
<organism evidence="2">
    <name type="scientific">marine metagenome</name>
    <dbReference type="NCBI Taxonomy" id="408172"/>
    <lineage>
        <taxon>unclassified sequences</taxon>
        <taxon>metagenomes</taxon>
        <taxon>ecological metagenomes</taxon>
    </lineage>
</organism>
<dbReference type="Pfam" id="PF01425">
    <property type="entry name" value="Amidase"/>
    <property type="match status" value="1"/>
</dbReference>
<dbReference type="InterPro" id="IPR000120">
    <property type="entry name" value="Amidase"/>
</dbReference>
<feature type="non-terminal residue" evidence="2">
    <location>
        <position position="176"/>
    </location>
</feature>
<dbReference type="InterPro" id="IPR023631">
    <property type="entry name" value="Amidase_dom"/>
</dbReference>
<dbReference type="Gene3D" id="3.90.1300.10">
    <property type="entry name" value="Amidase signature (AS) domain"/>
    <property type="match status" value="1"/>
</dbReference>
<evidence type="ECO:0000313" key="2">
    <source>
        <dbReference type="EMBL" id="SUZ57812.1"/>
    </source>
</evidence>
<feature type="domain" description="Amidase" evidence="1">
    <location>
        <begin position="56"/>
        <end position="175"/>
    </location>
</feature>
<reference evidence="2" key="1">
    <citation type="submission" date="2018-05" db="EMBL/GenBank/DDBJ databases">
        <authorList>
            <person name="Lanie J.A."/>
            <person name="Ng W.-L."/>
            <person name="Kazmierczak K.M."/>
            <person name="Andrzejewski T.M."/>
            <person name="Davidsen T.M."/>
            <person name="Wayne K.J."/>
            <person name="Tettelin H."/>
            <person name="Glass J.I."/>
            <person name="Rusch D."/>
            <person name="Podicherti R."/>
            <person name="Tsui H.-C.T."/>
            <person name="Winkler M.E."/>
        </authorList>
    </citation>
    <scope>NUCLEOTIDE SEQUENCE</scope>
</reference>
<accession>A0A381NT90</accession>
<dbReference type="InterPro" id="IPR036928">
    <property type="entry name" value="AS_sf"/>
</dbReference>
<name>A0A381NT90_9ZZZZ</name>
<dbReference type="EMBL" id="UINC01000580">
    <property type="protein sequence ID" value="SUZ57812.1"/>
    <property type="molecule type" value="Genomic_DNA"/>
</dbReference>
<sequence length="176" mass="19029">MQESTHFLTVRELAESLSSGEMTSVQLTQMYLDRAQELDPPPFDLPSEPRPDHEGQLSTMVTIAREHALESAERADAELRSGRRRSILHGIPYGVKDLLDTDGIRTTWGSGIFRDRVPDRNAAVIDRLADAGAVLMAKMSLGEFAGGNTSSALNPWKLDRTSFGSSSGTVSAAVAG</sequence>
<proteinExistence type="predicted"/>
<dbReference type="PANTHER" id="PTHR11895:SF73">
    <property type="entry name" value="AMIDASE FAMILY PROTEIN"/>
    <property type="match status" value="1"/>
</dbReference>
<dbReference type="PANTHER" id="PTHR11895">
    <property type="entry name" value="TRANSAMIDASE"/>
    <property type="match status" value="1"/>
</dbReference>
<protein>
    <recommendedName>
        <fullName evidence="1">Amidase domain-containing protein</fullName>
    </recommendedName>
</protein>
<dbReference type="AlphaFoldDB" id="A0A381NT90"/>
<evidence type="ECO:0000259" key="1">
    <source>
        <dbReference type="Pfam" id="PF01425"/>
    </source>
</evidence>
<gene>
    <name evidence="2" type="ORF">METZ01_LOCUS10666</name>
</gene>
<dbReference type="SUPFAM" id="SSF75304">
    <property type="entry name" value="Amidase signature (AS) enzymes"/>
    <property type="match status" value="1"/>
</dbReference>